<reference evidence="1 2" key="1">
    <citation type="submission" date="2019-05" db="EMBL/GenBank/DDBJ databases">
        <title>Another draft genome of Portunus trituberculatus and its Hox gene families provides insights of decapod evolution.</title>
        <authorList>
            <person name="Jeong J.-H."/>
            <person name="Song I."/>
            <person name="Kim S."/>
            <person name="Choi T."/>
            <person name="Kim D."/>
            <person name="Ryu S."/>
            <person name="Kim W."/>
        </authorList>
    </citation>
    <scope>NUCLEOTIDE SEQUENCE [LARGE SCALE GENOMIC DNA]</scope>
    <source>
        <tissue evidence="1">Muscle</tissue>
    </source>
</reference>
<dbReference type="Proteomes" id="UP000324222">
    <property type="component" value="Unassembled WGS sequence"/>
</dbReference>
<evidence type="ECO:0000313" key="1">
    <source>
        <dbReference type="EMBL" id="MPC41537.1"/>
    </source>
</evidence>
<name>A0A5B7F7M4_PORTR</name>
<evidence type="ECO:0000313" key="2">
    <source>
        <dbReference type="Proteomes" id="UP000324222"/>
    </source>
</evidence>
<proteinExistence type="predicted"/>
<gene>
    <name evidence="1" type="ORF">E2C01_035136</name>
</gene>
<accession>A0A5B7F7M4</accession>
<sequence>MVITNATNIIINTNTTNTATKNTTTTTTTTTTTPVANNNNNNNNLVKSCPVMSRRATCGGNKLDPVRAEVQCMINGTFQQEGLDIIPYYVPGDAVRLE</sequence>
<comment type="caution">
    <text evidence="1">The sequence shown here is derived from an EMBL/GenBank/DDBJ whole genome shotgun (WGS) entry which is preliminary data.</text>
</comment>
<protein>
    <submittedName>
        <fullName evidence="1">Uncharacterized protein</fullName>
    </submittedName>
</protein>
<dbReference type="EMBL" id="VSRR010005094">
    <property type="protein sequence ID" value="MPC41537.1"/>
    <property type="molecule type" value="Genomic_DNA"/>
</dbReference>
<organism evidence="1 2">
    <name type="scientific">Portunus trituberculatus</name>
    <name type="common">Swimming crab</name>
    <name type="synonym">Neptunus trituberculatus</name>
    <dbReference type="NCBI Taxonomy" id="210409"/>
    <lineage>
        <taxon>Eukaryota</taxon>
        <taxon>Metazoa</taxon>
        <taxon>Ecdysozoa</taxon>
        <taxon>Arthropoda</taxon>
        <taxon>Crustacea</taxon>
        <taxon>Multicrustacea</taxon>
        <taxon>Malacostraca</taxon>
        <taxon>Eumalacostraca</taxon>
        <taxon>Eucarida</taxon>
        <taxon>Decapoda</taxon>
        <taxon>Pleocyemata</taxon>
        <taxon>Brachyura</taxon>
        <taxon>Eubrachyura</taxon>
        <taxon>Portunoidea</taxon>
        <taxon>Portunidae</taxon>
        <taxon>Portuninae</taxon>
        <taxon>Portunus</taxon>
    </lineage>
</organism>
<keyword evidence="2" id="KW-1185">Reference proteome</keyword>
<dbReference type="AlphaFoldDB" id="A0A5B7F7M4"/>